<comment type="similarity">
    <text evidence="8">Belongs to the RNR ribonuclease family. RNase R subfamily.</text>
</comment>
<dbReference type="NCBIfam" id="TIGR00358">
    <property type="entry name" value="3_prime_RNase"/>
    <property type="match status" value="1"/>
</dbReference>
<dbReference type="HAMAP" id="MF_01895">
    <property type="entry name" value="RNase_R"/>
    <property type="match status" value="1"/>
</dbReference>
<dbReference type="Pfam" id="PF00773">
    <property type="entry name" value="RNB"/>
    <property type="match status" value="1"/>
</dbReference>
<proteinExistence type="inferred from homology"/>
<dbReference type="NCBIfam" id="TIGR02063">
    <property type="entry name" value="RNase_R"/>
    <property type="match status" value="1"/>
</dbReference>
<comment type="subcellular location">
    <subcellularLocation>
        <location evidence="2 8">Cytoplasm</location>
    </subcellularLocation>
</comment>
<keyword evidence="7 8" id="KW-0694">RNA-binding</keyword>
<evidence type="ECO:0000256" key="4">
    <source>
        <dbReference type="ARBA" id="ARBA00022722"/>
    </source>
</evidence>
<dbReference type="InterPro" id="IPR050180">
    <property type="entry name" value="RNR_Ribonuclease"/>
</dbReference>
<evidence type="ECO:0000256" key="7">
    <source>
        <dbReference type="ARBA" id="ARBA00022884"/>
    </source>
</evidence>
<evidence type="ECO:0000256" key="5">
    <source>
        <dbReference type="ARBA" id="ARBA00022801"/>
    </source>
</evidence>
<dbReference type="PANTHER" id="PTHR23355">
    <property type="entry name" value="RIBONUCLEASE"/>
    <property type="match status" value="1"/>
</dbReference>
<dbReference type="CDD" id="cd04471">
    <property type="entry name" value="S1_RNase_R"/>
    <property type="match status" value="1"/>
</dbReference>
<evidence type="ECO:0000256" key="8">
    <source>
        <dbReference type="HAMAP-Rule" id="MF_01895"/>
    </source>
</evidence>
<keyword evidence="5 8" id="KW-0378">Hydrolase</keyword>
<evidence type="ECO:0000259" key="9">
    <source>
        <dbReference type="PROSITE" id="PS50126"/>
    </source>
</evidence>
<organism evidence="10 11">
    <name type="scientific">Fusibacter bizertensis</name>
    <dbReference type="NCBI Taxonomy" id="1488331"/>
    <lineage>
        <taxon>Bacteria</taxon>
        <taxon>Bacillati</taxon>
        <taxon>Bacillota</taxon>
        <taxon>Clostridia</taxon>
        <taxon>Eubacteriales</taxon>
        <taxon>Eubacteriales Family XII. Incertae Sedis</taxon>
        <taxon>Fusibacter</taxon>
    </lineage>
</organism>
<comment type="catalytic activity">
    <reaction evidence="1 8">
        <text>Exonucleolytic cleavage in the 3'- to 5'-direction to yield nucleoside 5'-phosphates.</text>
        <dbReference type="EC" id="3.1.13.1"/>
    </reaction>
</comment>
<dbReference type="SMART" id="SM00316">
    <property type="entry name" value="S1"/>
    <property type="match status" value="2"/>
</dbReference>
<dbReference type="SMART" id="SM00357">
    <property type="entry name" value="CSP"/>
    <property type="match status" value="2"/>
</dbReference>
<evidence type="ECO:0000256" key="3">
    <source>
        <dbReference type="ARBA" id="ARBA00022490"/>
    </source>
</evidence>
<dbReference type="EMBL" id="JARYZI010000002">
    <property type="protein sequence ID" value="MDH8677202.1"/>
    <property type="molecule type" value="Genomic_DNA"/>
</dbReference>
<evidence type="ECO:0000256" key="2">
    <source>
        <dbReference type="ARBA" id="ARBA00004496"/>
    </source>
</evidence>
<comment type="function">
    <text evidence="8">3'-5' exoribonuclease that releases 5'-nucleoside monophosphates and is involved in maturation of structured RNAs.</text>
</comment>
<dbReference type="Pfam" id="PF17876">
    <property type="entry name" value="CSD2"/>
    <property type="match status" value="1"/>
</dbReference>
<dbReference type="InterPro" id="IPR012340">
    <property type="entry name" value="NA-bd_OB-fold"/>
</dbReference>
<keyword evidence="6 8" id="KW-0269">Exonuclease</keyword>
<dbReference type="EC" id="3.1.13.1" evidence="8"/>
<dbReference type="InterPro" id="IPR003029">
    <property type="entry name" value="S1_domain"/>
</dbReference>
<dbReference type="PANTHER" id="PTHR23355:SF9">
    <property type="entry name" value="DIS3-LIKE EXONUCLEASE 2"/>
    <property type="match status" value="1"/>
</dbReference>
<keyword evidence="11" id="KW-1185">Reference proteome</keyword>
<evidence type="ECO:0000256" key="1">
    <source>
        <dbReference type="ARBA" id="ARBA00001849"/>
    </source>
</evidence>
<evidence type="ECO:0000313" key="11">
    <source>
        <dbReference type="Proteomes" id="UP001158045"/>
    </source>
</evidence>
<dbReference type="RefSeq" id="WP_281093015.1">
    <property type="nucleotide sequence ID" value="NZ_JARYZI010000002.1"/>
</dbReference>
<comment type="caution">
    <text evidence="10">The sequence shown here is derived from an EMBL/GenBank/DDBJ whole genome shotgun (WGS) entry which is preliminary data.</text>
</comment>
<keyword evidence="4 8" id="KW-0540">Nuclease</keyword>
<gene>
    <name evidence="8 10" type="primary">rnr</name>
    <name evidence="10" type="ORF">QE109_03530</name>
</gene>
<dbReference type="InterPro" id="IPR011805">
    <property type="entry name" value="RNase_R"/>
</dbReference>
<protein>
    <recommendedName>
        <fullName evidence="8">Ribonuclease R</fullName>
        <shortName evidence="8">RNase R</shortName>
        <ecNumber evidence="8">3.1.13.1</ecNumber>
    </recommendedName>
</protein>
<dbReference type="InterPro" id="IPR040476">
    <property type="entry name" value="CSD2"/>
</dbReference>
<dbReference type="InterPro" id="IPR011129">
    <property type="entry name" value="CSD"/>
</dbReference>
<dbReference type="InterPro" id="IPR013223">
    <property type="entry name" value="RNase_B_OB_dom"/>
</dbReference>
<dbReference type="InterPro" id="IPR004476">
    <property type="entry name" value="RNase_II/RNase_R"/>
</dbReference>
<dbReference type="Pfam" id="PF00575">
    <property type="entry name" value="S1"/>
    <property type="match status" value="1"/>
</dbReference>
<reference evidence="10 11" key="1">
    <citation type="submission" date="2023-04" db="EMBL/GenBank/DDBJ databases">
        <title>Fusibacter bizertensis strain WBS, isolated from littoral bottom sediments of the Arctic seas - biochemical and genomic analysis.</title>
        <authorList>
            <person name="Brioukhanov A.L."/>
        </authorList>
    </citation>
    <scope>NUCLEOTIDE SEQUENCE [LARGE SCALE GENOMIC DNA]</scope>
    <source>
        <strain evidence="10 11">WBS</strain>
    </source>
</reference>
<dbReference type="Gene3D" id="2.40.50.140">
    <property type="entry name" value="Nucleic acid-binding proteins"/>
    <property type="match status" value="3"/>
</dbReference>
<accession>A0ABT6N9W7</accession>
<dbReference type="Pfam" id="PF08206">
    <property type="entry name" value="OB_RNB"/>
    <property type="match status" value="1"/>
</dbReference>
<dbReference type="InterPro" id="IPR001900">
    <property type="entry name" value="RNase_II/R"/>
</dbReference>
<sequence length="704" mass="79888">MNKEDILKFLKEHDEKPYLEMDLFTAMGIDPIDRSTFVANLDALTDESKIIKTKKGKYALPEFFQIYVGKVQIAMKGFGFVIVENVAMRDIFVPASALGGAMNGDLVQAKLTKVGGEDQKSEGEIIKIVDRANTEIVGTYEESKNFGFIVPDDKKLRKDIYVSKSHTLGAKQGDKVVVEISKWPEDRRNPEGKIVEILGQTGEPGVDILSIIRTFKLPEEFNHKVLEEAENIPVDVDEAVISKREDFRKYRVITIDGKDAKDLDDAVHVVKLDNGNFELGVHIADVTNYVKENSKLDKEALKRATSVYLLNRVIPMLPERLSNGICSLNPQVNRLTLSCIMEIDGNGDVVKHRICESVINTVERMNYDDVSDILEDKATAELKTRYAAIIDDLANMKLLAAKLREKRQRRGSIDFDFAETKIQLDGTGKPIFIGKAERRIGHKIIEDFMLAANETVAEHMFWLELPFVYRIHEMPSPEKIEALNKFLNHFGYKVKGNVEEVHPMAIKSLIDEVTGKKEEHVISKMTLRSLKQAKYSPNNDGHFGLAAKYYCHFTSPIRRYPDLQIHRIIKEMLAGKLSATRIQALKKIVDEVSIQSSERERNAELAEREVDDMKMAEYMVSHVGETFTGIISSVTTFGLFIELENTVEGLIRLTELDDDYYVYDEQRLQLVGERTRKIYALGDEIEVVCSKADPVLREIDFELA</sequence>
<keyword evidence="3 8" id="KW-0963">Cytoplasm</keyword>
<name>A0ABT6N9W7_9FIRM</name>
<dbReference type="SMART" id="SM00955">
    <property type="entry name" value="RNB"/>
    <property type="match status" value="1"/>
</dbReference>
<evidence type="ECO:0000313" key="10">
    <source>
        <dbReference type="EMBL" id="MDH8677202.1"/>
    </source>
</evidence>
<dbReference type="SUPFAM" id="SSF50249">
    <property type="entry name" value="Nucleic acid-binding proteins"/>
    <property type="match status" value="3"/>
</dbReference>
<dbReference type="PROSITE" id="PS50126">
    <property type="entry name" value="S1"/>
    <property type="match status" value="1"/>
</dbReference>
<dbReference type="Proteomes" id="UP001158045">
    <property type="component" value="Unassembled WGS sequence"/>
</dbReference>
<evidence type="ECO:0000256" key="6">
    <source>
        <dbReference type="ARBA" id="ARBA00022839"/>
    </source>
</evidence>
<feature type="domain" description="S1 motif" evidence="9">
    <location>
        <begin position="624"/>
        <end position="704"/>
    </location>
</feature>